<dbReference type="PROSITE" id="PS51831">
    <property type="entry name" value="HD"/>
    <property type="match status" value="1"/>
</dbReference>
<dbReference type="InterPro" id="IPR017705">
    <property type="entry name" value="Ribonuclease_Y"/>
</dbReference>
<gene>
    <name evidence="5" type="primary">rny</name>
    <name evidence="9" type="ORF">A2863_02965</name>
</gene>
<keyword evidence="4 5" id="KW-0694">RNA-binding</keyword>
<dbReference type="SMART" id="SM00322">
    <property type="entry name" value="KH"/>
    <property type="match status" value="1"/>
</dbReference>
<dbReference type="Proteomes" id="UP000178750">
    <property type="component" value="Unassembled WGS sequence"/>
</dbReference>
<sequence>MTTDDDIKVLVEDLRKQRMSLEKKEEELKKRNEELKEKLAKTSKMTADEAKKILLEEVDKDIKEEIATRIRRAEERIKLDAKEKAKEILVDAMKHGATTYVAEYTVSTVEVPNEEVKGRIIGKEGRNIRAFEKETGVELEIDETNEIRLSSFDSVRREIAKRALLTLIKDTRIQPSRIEEVVKQIRAQMEDVLLEEGKRISEECGVFNLATEILKLIGRYRFRTSYGQNLALHTIEETKIGLAVAEEVGANVDVVRLGCLLHDIGKVVTDEEGTHVDAGVAVLKRYGFPKEVVNAVAEHHEDKAFSTTESVIVWIADAISGSRPGARYEPHEGYVKRMGKIEEISRAFRGVETAFAFQAGRDVRVIVKPEEVDDDSLTVLARDIAKKLEKEAEYAGQIKVTVIREVRATETTAAK</sequence>
<dbReference type="GO" id="GO:0006402">
    <property type="term" value="P:mRNA catabolic process"/>
    <property type="evidence" value="ECO:0007669"/>
    <property type="project" value="UniProtKB-UniRule"/>
</dbReference>
<protein>
    <recommendedName>
        <fullName evidence="5 6">Ribonuclease Y</fullName>
        <shortName evidence="5">RNase Y</shortName>
        <ecNumber evidence="5 6">3.1.-.-</ecNumber>
    </recommendedName>
</protein>
<dbReference type="PROSITE" id="PS50084">
    <property type="entry name" value="KH_TYPE_1"/>
    <property type="match status" value="1"/>
</dbReference>
<evidence type="ECO:0000256" key="2">
    <source>
        <dbReference type="ARBA" id="ARBA00022759"/>
    </source>
</evidence>
<dbReference type="CDD" id="cd22431">
    <property type="entry name" value="KH-I_RNaseY"/>
    <property type="match status" value="1"/>
</dbReference>
<dbReference type="HAMAP" id="MF_00335">
    <property type="entry name" value="RNase_Y"/>
    <property type="match status" value="1"/>
</dbReference>
<evidence type="ECO:0000313" key="10">
    <source>
        <dbReference type="Proteomes" id="UP000178750"/>
    </source>
</evidence>
<feature type="domain" description="HD" evidence="8">
    <location>
        <begin position="230"/>
        <end position="322"/>
    </location>
</feature>
<dbReference type="NCBIfam" id="TIGR03319">
    <property type="entry name" value="RNase_Y"/>
    <property type="match status" value="1"/>
</dbReference>
<dbReference type="Gene3D" id="1.10.3210.10">
    <property type="entry name" value="Hypothetical protein af1432"/>
    <property type="match status" value="1"/>
</dbReference>
<comment type="function">
    <text evidence="5">Endoribonuclease that initiates mRNA decay.</text>
</comment>
<keyword evidence="1 5" id="KW-0540">Nuclease</keyword>
<evidence type="ECO:0000256" key="4">
    <source>
        <dbReference type="ARBA" id="ARBA00022884"/>
    </source>
</evidence>
<dbReference type="InterPro" id="IPR036612">
    <property type="entry name" value="KH_dom_type_1_sf"/>
</dbReference>
<keyword evidence="3 5" id="KW-0378">Hydrolase</keyword>
<comment type="caution">
    <text evidence="9">The sequence shown here is derived from an EMBL/GenBank/DDBJ whole genome shotgun (WGS) entry which is preliminary data.</text>
</comment>
<dbReference type="Pfam" id="PF00013">
    <property type="entry name" value="KH_1"/>
    <property type="match status" value="1"/>
</dbReference>
<proteinExistence type="inferred from homology"/>
<dbReference type="AlphaFoldDB" id="A0A1F7Y5S6"/>
<dbReference type="Pfam" id="PF01966">
    <property type="entry name" value="HD"/>
    <property type="match status" value="1"/>
</dbReference>
<dbReference type="InterPro" id="IPR022711">
    <property type="entry name" value="RNase_Y_N"/>
</dbReference>
<evidence type="ECO:0000313" key="9">
    <source>
        <dbReference type="EMBL" id="OGM22500.1"/>
    </source>
</evidence>
<dbReference type="InterPro" id="IPR006675">
    <property type="entry name" value="HDIG_dom"/>
</dbReference>
<dbReference type="InterPro" id="IPR003607">
    <property type="entry name" value="HD/PDEase_dom"/>
</dbReference>
<evidence type="ECO:0000256" key="3">
    <source>
        <dbReference type="ARBA" id="ARBA00022801"/>
    </source>
</evidence>
<evidence type="ECO:0000259" key="8">
    <source>
        <dbReference type="PROSITE" id="PS51831"/>
    </source>
</evidence>
<evidence type="ECO:0000256" key="7">
    <source>
        <dbReference type="SAM" id="Coils"/>
    </source>
</evidence>
<dbReference type="PANTHER" id="PTHR12826:SF15">
    <property type="entry name" value="RIBONUCLEASE Y"/>
    <property type="match status" value="1"/>
</dbReference>
<keyword evidence="7" id="KW-0175">Coiled coil</keyword>
<dbReference type="InterPro" id="IPR004088">
    <property type="entry name" value="KH_dom_type_1"/>
</dbReference>
<dbReference type="EMBL" id="MGGF01000001">
    <property type="protein sequence ID" value="OGM22500.1"/>
    <property type="molecule type" value="Genomic_DNA"/>
</dbReference>
<dbReference type="GO" id="GO:0005886">
    <property type="term" value="C:plasma membrane"/>
    <property type="evidence" value="ECO:0007669"/>
    <property type="project" value="UniProtKB-UniRule"/>
</dbReference>
<dbReference type="GO" id="GO:0016787">
    <property type="term" value="F:hydrolase activity"/>
    <property type="evidence" value="ECO:0007669"/>
    <property type="project" value="UniProtKB-KW"/>
</dbReference>
<dbReference type="NCBIfam" id="TIGR00277">
    <property type="entry name" value="HDIG"/>
    <property type="match status" value="1"/>
</dbReference>
<accession>A0A1F7Y5S6</accession>
<keyword evidence="2 5" id="KW-0255">Endonuclease</keyword>
<evidence type="ECO:0000256" key="5">
    <source>
        <dbReference type="HAMAP-Rule" id="MF_00335"/>
    </source>
</evidence>
<dbReference type="SUPFAM" id="SSF109604">
    <property type="entry name" value="HD-domain/PDEase-like"/>
    <property type="match status" value="1"/>
</dbReference>
<dbReference type="SUPFAM" id="SSF54791">
    <property type="entry name" value="Eukaryotic type KH-domain (KH-domain type I)"/>
    <property type="match status" value="1"/>
</dbReference>
<evidence type="ECO:0000256" key="6">
    <source>
        <dbReference type="NCBIfam" id="TIGR03319"/>
    </source>
</evidence>
<feature type="coiled-coil region" evidence="7">
    <location>
        <begin position="7"/>
        <end position="45"/>
    </location>
</feature>
<dbReference type="EC" id="3.1.-.-" evidence="5 6"/>
<dbReference type="GO" id="GO:0004521">
    <property type="term" value="F:RNA endonuclease activity"/>
    <property type="evidence" value="ECO:0007669"/>
    <property type="project" value="UniProtKB-UniRule"/>
</dbReference>
<dbReference type="SMART" id="SM00471">
    <property type="entry name" value="HDc"/>
    <property type="match status" value="1"/>
</dbReference>
<dbReference type="Pfam" id="PF12072">
    <property type="entry name" value="RNase_Y_N"/>
    <property type="match status" value="1"/>
</dbReference>
<organism evidence="9 10">
    <name type="scientific">Candidatus Woesebacteria bacterium RIFCSPHIGHO2_01_FULL_38_9b</name>
    <dbReference type="NCBI Taxonomy" id="1802493"/>
    <lineage>
        <taxon>Bacteria</taxon>
        <taxon>Candidatus Woeseibacteriota</taxon>
    </lineage>
</organism>
<dbReference type="GO" id="GO:0003723">
    <property type="term" value="F:RNA binding"/>
    <property type="evidence" value="ECO:0007669"/>
    <property type="project" value="UniProtKB-UniRule"/>
</dbReference>
<comment type="similarity">
    <text evidence="5">Belongs to the RNase Y family.</text>
</comment>
<dbReference type="InterPro" id="IPR004087">
    <property type="entry name" value="KH_dom"/>
</dbReference>
<dbReference type="PANTHER" id="PTHR12826">
    <property type="entry name" value="RIBONUCLEASE Y"/>
    <property type="match status" value="1"/>
</dbReference>
<name>A0A1F7Y5S6_9BACT</name>
<dbReference type="Gene3D" id="3.30.1370.10">
    <property type="entry name" value="K Homology domain, type 1"/>
    <property type="match status" value="1"/>
</dbReference>
<evidence type="ECO:0000256" key="1">
    <source>
        <dbReference type="ARBA" id="ARBA00022722"/>
    </source>
</evidence>
<reference evidence="9 10" key="1">
    <citation type="journal article" date="2016" name="Nat. Commun.">
        <title>Thousands of microbial genomes shed light on interconnected biogeochemical processes in an aquifer system.</title>
        <authorList>
            <person name="Anantharaman K."/>
            <person name="Brown C.T."/>
            <person name="Hug L.A."/>
            <person name="Sharon I."/>
            <person name="Castelle C.J."/>
            <person name="Probst A.J."/>
            <person name="Thomas B.C."/>
            <person name="Singh A."/>
            <person name="Wilkins M.J."/>
            <person name="Karaoz U."/>
            <person name="Brodie E.L."/>
            <person name="Williams K.H."/>
            <person name="Hubbard S.S."/>
            <person name="Banfield J.F."/>
        </authorList>
    </citation>
    <scope>NUCLEOTIDE SEQUENCE [LARGE SCALE GENOMIC DNA]</scope>
</reference>
<dbReference type="InterPro" id="IPR006674">
    <property type="entry name" value="HD_domain"/>
</dbReference>